<protein>
    <submittedName>
        <fullName evidence="2">Uncharacterized protein</fullName>
    </submittedName>
</protein>
<dbReference type="AlphaFoldDB" id="A0A7C4BBP7"/>
<evidence type="ECO:0000256" key="1">
    <source>
        <dbReference type="SAM" id="Phobius"/>
    </source>
</evidence>
<proteinExistence type="predicted"/>
<sequence length="391" mass="43389">MRRFSVEMRGASDVITTILFTGLFIVLAISIISYAVSNHTATESTILIRDVLERERNSVAVRLIADNASNDIVLVFKGLQNKNNVYFFLDNEEEFLSCTALEVVEGGSITPMRVPLSNIKALWSGEVTEFKYYAKALGLPQSEEVEVCGLSFESYASIKISLVRERPYAVGYANTVLDANNRRWRLTGSIQFKVVYLGNPSGPHMRIGGTPITLSLGDVVRIDVDTATGKIDLTPQTLPNGQQGAWILTLNVNALAVYLNGALLVSNQWVEFISPNVAVSIADFRSSLAVEIYPEPPGFVRLTYGEQRVIDHWHDNSYIRVVGWSLLNPDTGEVRQVVLQLDSSNLHLEGYAHAIYIGQTPAEKMGRLRLYIVSIVNGAPHVVDIYDYRFG</sequence>
<keyword evidence="1" id="KW-0812">Transmembrane</keyword>
<keyword evidence="1" id="KW-1133">Transmembrane helix</keyword>
<gene>
    <name evidence="2" type="ORF">ENV14_02215</name>
</gene>
<feature type="transmembrane region" description="Helical" evidence="1">
    <location>
        <begin position="12"/>
        <end position="36"/>
    </location>
</feature>
<keyword evidence="1" id="KW-0472">Membrane</keyword>
<dbReference type="EMBL" id="DTFF01000018">
    <property type="protein sequence ID" value="HGI87200.1"/>
    <property type="molecule type" value="Genomic_DNA"/>
</dbReference>
<accession>A0A7C4BBP7</accession>
<comment type="caution">
    <text evidence="2">The sequence shown here is derived from an EMBL/GenBank/DDBJ whole genome shotgun (WGS) entry which is preliminary data.</text>
</comment>
<evidence type="ECO:0000313" key="2">
    <source>
        <dbReference type="EMBL" id="HGI87200.1"/>
    </source>
</evidence>
<name>A0A7C4BBP7_9CREN</name>
<organism evidence="2">
    <name type="scientific">Ignisphaera aggregans</name>
    <dbReference type="NCBI Taxonomy" id="334771"/>
    <lineage>
        <taxon>Archaea</taxon>
        <taxon>Thermoproteota</taxon>
        <taxon>Thermoprotei</taxon>
        <taxon>Desulfurococcales</taxon>
        <taxon>Desulfurococcaceae</taxon>
        <taxon>Ignisphaera</taxon>
    </lineage>
</organism>
<reference evidence="2" key="1">
    <citation type="journal article" date="2020" name="mSystems">
        <title>Genome- and Community-Level Interaction Insights into Carbon Utilization and Element Cycling Functions of Hydrothermarchaeota in Hydrothermal Sediment.</title>
        <authorList>
            <person name="Zhou Z."/>
            <person name="Liu Y."/>
            <person name="Xu W."/>
            <person name="Pan J."/>
            <person name="Luo Z.H."/>
            <person name="Li M."/>
        </authorList>
    </citation>
    <scope>NUCLEOTIDE SEQUENCE [LARGE SCALE GENOMIC DNA]</scope>
    <source>
        <strain evidence="2">SpSt-732</strain>
    </source>
</reference>